<dbReference type="Gene3D" id="2.170.130.10">
    <property type="entry name" value="TonB-dependent receptor, plug domain"/>
    <property type="match status" value="1"/>
</dbReference>
<protein>
    <recommendedName>
        <fullName evidence="5">TonB-dependent receptor plug domain-containing protein</fullName>
    </recommendedName>
</protein>
<keyword evidence="2" id="KW-0472">Membrane</keyword>
<dbReference type="PROSITE" id="PS00430">
    <property type="entry name" value="TONB_DEPENDENT_REC_1"/>
    <property type="match status" value="1"/>
</dbReference>
<feature type="compositionally biased region" description="Polar residues" evidence="4">
    <location>
        <begin position="73"/>
        <end position="87"/>
    </location>
</feature>
<dbReference type="InterPro" id="IPR036942">
    <property type="entry name" value="Beta-barrel_TonB_sf"/>
</dbReference>
<keyword evidence="6" id="KW-0614">Plasmid</keyword>
<dbReference type="OrthoDB" id="593427at2"/>
<dbReference type="InterPro" id="IPR012910">
    <property type="entry name" value="Plug_dom"/>
</dbReference>
<dbReference type="EMBL" id="CP014677">
    <property type="protein sequence ID" value="AOX18822.1"/>
    <property type="molecule type" value="Genomic_DNA"/>
</dbReference>
<dbReference type="Proteomes" id="UP000179145">
    <property type="component" value="Plasmid pKB14400_3"/>
</dbReference>
<evidence type="ECO:0000256" key="3">
    <source>
        <dbReference type="ARBA" id="ARBA00023237"/>
    </source>
</evidence>
<dbReference type="GO" id="GO:0009279">
    <property type="term" value="C:cell outer membrane"/>
    <property type="evidence" value="ECO:0007669"/>
    <property type="project" value="UniProtKB-SubCell"/>
</dbReference>
<comment type="subcellular location">
    <subcellularLocation>
        <location evidence="1">Cell outer membrane</location>
    </subcellularLocation>
</comment>
<dbReference type="RefSeq" id="WP_070404257.1">
    <property type="nucleotide sequence ID" value="NZ_BJVW01000046.1"/>
</dbReference>
<evidence type="ECO:0000313" key="7">
    <source>
        <dbReference type="Proteomes" id="UP000179145"/>
    </source>
</evidence>
<accession>A0A1D8UZ19</accession>
<dbReference type="KEGG" id="kba:A0U89_16150"/>
<reference evidence="6 7" key="1">
    <citation type="journal article" date="2016" name="Microb. Cell Fact.">
        <title>Dissection of exopolysaccharide biosynthesis in Kozakia baliensis.</title>
        <authorList>
            <person name="Brandt J.U."/>
            <person name="Jakob F."/>
            <person name="Behr J."/>
            <person name="Geissler A.J."/>
            <person name="Vogel R.F."/>
        </authorList>
    </citation>
    <scope>NUCLEOTIDE SEQUENCE [LARGE SCALE GENOMIC DNA]</scope>
    <source>
        <strain evidence="6 7">DSM 14400</strain>
        <plasmid evidence="7">Plasmid pkb14400_3</plasmid>
    </source>
</reference>
<evidence type="ECO:0000256" key="1">
    <source>
        <dbReference type="ARBA" id="ARBA00004442"/>
    </source>
</evidence>
<evidence type="ECO:0000313" key="6">
    <source>
        <dbReference type="EMBL" id="AOX18822.1"/>
    </source>
</evidence>
<sequence length="811" mass="88422">MSGLKFRFPTVMIIACTGVSPLAINVASAQPGHSDVNPGKSSAKKSAFHSRTPPRPTGNRPPRRALPLAEGSETISVRASASPNGMTGRTPGGGLMARQTAAYARNTITRDYIASQSPTTNVLNLVRNTPGVVVASADPTGATDRMSISIRGMNQNEIGYEFEGMNPSDVLYYSPASSSWADTENIGSITVSPGSPDLMSPTFSAVGGLITAKMRSPSAKKGGLADFTFGGNDLEREFLRLDTGEIGHSGFRSYASFSNTTASNWRGAGGLNRWHVDFKAEKKWGDGNSISPFMSYNDVTENLYTYPTLAQWKQYGIGYNYSRRFTGSNTDYYKFRQYEWRHAHASVQTHFNLGHELELTATPYVYDVDGTVNGGTSLSQTGSYFGNEPAGSLQFPEGTGDRAVAVSVDHFRESTFGFNSALTWKHRHNELSLGYWYSYVNYTENPSYSLASPSGEPANRWGKYPVLTQNGQPLLQWNGHVIQQLNAITLQDTYHAFHDRLTMSAGIKTVMMTRKATNLIPGSTYATGFSDFQPLPRVAISYQITPHDQIYANGTTAFREAAAITPSIDMFNVSNGRMTSQHADSVKPEFSIAEELGYRHYGVVNFTLSLFNYNFTNRQVTSSQLVNGTTITSSLNGGGQTTRGISAEFSLPAWHHFSPYLSGQFLRSTLDNNIAAGGDYLPTKGKTAVLTPKFMGSIGIAYDDGSFFGNFSFNYIDSQYTTFMNDQSMPAYKTANVSMGYRFRNVGFLKRPQIQLSLINIGDANYLSGAWGLTSNAVATRGVYGHMIAASQPTYITGGNFSGLVSLTIGF</sequence>
<dbReference type="InterPro" id="IPR010916">
    <property type="entry name" value="TonB_box_CS"/>
</dbReference>
<dbReference type="SUPFAM" id="SSF56935">
    <property type="entry name" value="Porins"/>
    <property type="match status" value="1"/>
</dbReference>
<dbReference type="AlphaFoldDB" id="A0A1D8UZ19"/>
<feature type="region of interest" description="Disordered" evidence="4">
    <location>
        <begin position="30"/>
        <end position="95"/>
    </location>
</feature>
<evidence type="ECO:0000256" key="2">
    <source>
        <dbReference type="ARBA" id="ARBA00023136"/>
    </source>
</evidence>
<evidence type="ECO:0000256" key="4">
    <source>
        <dbReference type="SAM" id="MobiDB-lite"/>
    </source>
</evidence>
<dbReference type="Pfam" id="PF07715">
    <property type="entry name" value="Plug"/>
    <property type="match status" value="1"/>
</dbReference>
<evidence type="ECO:0000259" key="5">
    <source>
        <dbReference type="Pfam" id="PF07715"/>
    </source>
</evidence>
<keyword evidence="7" id="KW-1185">Reference proteome</keyword>
<dbReference type="InterPro" id="IPR037066">
    <property type="entry name" value="Plug_dom_sf"/>
</dbReference>
<geneLocation type="plasmid" evidence="7">
    <name>pkb14400_3</name>
</geneLocation>
<name>A0A1D8UZ19_9PROT</name>
<dbReference type="Gene3D" id="2.40.170.20">
    <property type="entry name" value="TonB-dependent receptor, beta-barrel domain"/>
    <property type="match status" value="1"/>
</dbReference>
<keyword evidence="3" id="KW-0998">Cell outer membrane</keyword>
<gene>
    <name evidence="6" type="ORF">A0U89_16150</name>
</gene>
<feature type="domain" description="TonB-dependent receptor plug" evidence="5">
    <location>
        <begin position="99"/>
        <end position="200"/>
    </location>
</feature>
<organism evidence="6 7">
    <name type="scientific">Kozakia baliensis</name>
    <dbReference type="NCBI Taxonomy" id="153496"/>
    <lineage>
        <taxon>Bacteria</taxon>
        <taxon>Pseudomonadati</taxon>
        <taxon>Pseudomonadota</taxon>
        <taxon>Alphaproteobacteria</taxon>
        <taxon>Acetobacterales</taxon>
        <taxon>Acetobacteraceae</taxon>
        <taxon>Kozakia</taxon>
    </lineage>
</organism>
<proteinExistence type="predicted"/>